<feature type="chain" id="PRO_5022843518" evidence="8">
    <location>
        <begin position="35"/>
        <end position="417"/>
    </location>
</feature>
<keyword evidence="8" id="KW-0732">Signal</keyword>
<gene>
    <name evidence="10" type="ORF">OE88DRAFT_562634</name>
</gene>
<evidence type="ECO:0000256" key="7">
    <source>
        <dbReference type="ARBA" id="ARBA00025795"/>
    </source>
</evidence>
<keyword evidence="3" id="KW-0349">Heme</keyword>
<dbReference type="Pfam" id="PF01328">
    <property type="entry name" value="Peroxidase_2"/>
    <property type="match status" value="1"/>
</dbReference>
<evidence type="ECO:0000256" key="5">
    <source>
        <dbReference type="ARBA" id="ARBA00023002"/>
    </source>
</evidence>
<comment type="cofactor">
    <cofactor evidence="1">
        <name>heme b</name>
        <dbReference type="ChEBI" id="CHEBI:60344"/>
    </cofactor>
</comment>
<evidence type="ECO:0000256" key="2">
    <source>
        <dbReference type="ARBA" id="ARBA00022559"/>
    </source>
</evidence>
<evidence type="ECO:0000313" key="10">
    <source>
        <dbReference type="EMBL" id="TFK48241.1"/>
    </source>
</evidence>
<evidence type="ECO:0000256" key="1">
    <source>
        <dbReference type="ARBA" id="ARBA00001970"/>
    </source>
</evidence>
<keyword evidence="4" id="KW-0479">Metal-binding</keyword>
<dbReference type="SUPFAM" id="SSF47571">
    <property type="entry name" value="Cloroperoxidase"/>
    <property type="match status" value="1"/>
</dbReference>
<dbReference type="GO" id="GO:0046872">
    <property type="term" value="F:metal ion binding"/>
    <property type="evidence" value="ECO:0007669"/>
    <property type="project" value="UniProtKB-KW"/>
</dbReference>
<keyword evidence="5" id="KW-0560">Oxidoreductase</keyword>
<accession>A0A5C3N391</accession>
<feature type="domain" description="Heme haloperoxidase family profile" evidence="9">
    <location>
        <begin position="48"/>
        <end position="298"/>
    </location>
</feature>
<proteinExistence type="inferred from homology"/>
<organism evidence="10 11">
    <name type="scientific">Heliocybe sulcata</name>
    <dbReference type="NCBI Taxonomy" id="5364"/>
    <lineage>
        <taxon>Eukaryota</taxon>
        <taxon>Fungi</taxon>
        <taxon>Dikarya</taxon>
        <taxon>Basidiomycota</taxon>
        <taxon>Agaricomycotina</taxon>
        <taxon>Agaricomycetes</taxon>
        <taxon>Gloeophyllales</taxon>
        <taxon>Gloeophyllaceae</taxon>
        <taxon>Heliocybe</taxon>
    </lineage>
</organism>
<dbReference type="GO" id="GO:0004601">
    <property type="term" value="F:peroxidase activity"/>
    <property type="evidence" value="ECO:0007669"/>
    <property type="project" value="UniProtKB-KW"/>
</dbReference>
<dbReference type="PANTHER" id="PTHR33577">
    <property type="entry name" value="STERIGMATOCYSTIN BIOSYNTHESIS PEROXIDASE STCC-RELATED"/>
    <property type="match status" value="1"/>
</dbReference>
<evidence type="ECO:0000256" key="3">
    <source>
        <dbReference type="ARBA" id="ARBA00022617"/>
    </source>
</evidence>
<dbReference type="InterPro" id="IPR036851">
    <property type="entry name" value="Chloroperoxidase-like_sf"/>
</dbReference>
<evidence type="ECO:0000256" key="6">
    <source>
        <dbReference type="ARBA" id="ARBA00023004"/>
    </source>
</evidence>
<evidence type="ECO:0000256" key="8">
    <source>
        <dbReference type="SAM" id="SignalP"/>
    </source>
</evidence>
<reference evidence="10 11" key="1">
    <citation type="journal article" date="2019" name="Nat. Ecol. Evol.">
        <title>Megaphylogeny resolves global patterns of mushroom evolution.</title>
        <authorList>
            <person name="Varga T."/>
            <person name="Krizsan K."/>
            <person name="Foldi C."/>
            <person name="Dima B."/>
            <person name="Sanchez-Garcia M."/>
            <person name="Sanchez-Ramirez S."/>
            <person name="Szollosi G.J."/>
            <person name="Szarkandi J.G."/>
            <person name="Papp V."/>
            <person name="Albert L."/>
            <person name="Andreopoulos W."/>
            <person name="Angelini C."/>
            <person name="Antonin V."/>
            <person name="Barry K.W."/>
            <person name="Bougher N.L."/>
            <person name="Buchanan P."/>
            <person name="Buyck B."/>
            <person name="Bense V."/>
            <person name="Catcheside P."/>
            <person name="Chovatia M."/>
            <person name="Cooper J."/>
            <person name="Damon W."/>
            <person name="Desjardin D."/>
            <person name="Finy P."/>
            <person name="Geml J."/>
            <person name="Haridas S."/>
            <person name="Hughes K."/>
            <person name="Justo A."/>
            <person name="Karasinski D."/>
            <person name="Kautmanova I."/>
            <person name="Kiss B."/>
            <person name="Kocsube S."/>
            <person name="Kotiranta H."/>
            <person name="LaButti K.M."/>
            <person name="Lechner B.E."/>
            <person name="Liimatainen K."/>
            <person name="Lipzen A."/>
            <person name="Lukacs Z."/>
            <person name="Mihaltcheva S."/>
            <person name="Morgado L.N."/>
            <person name="Niskanen T."/>
            <person name="Noordeloos M.E."/>
            <person name="Ohm R.A."/>
            <person name="Ortiz-Santana B."/>
            <person name="Ovrebo C."/>
            <person name="Racz N."/>
            <person name="Riley R."/>
            <person name="Savchenko A."/>
            <person name="Shiryaev A."/>
            <person name="Soop K."/>
            <person name="Spirin V."/>
            <person name="Szebenyi C."/>
            <person name="Tomsovsky M."/>
            <person name="Tulloss R.E."/>
            <person name="Uehling J."/>
            <person name="Grigoriev I.V."/>
            <person name="Vagvolgyi C."/>
            <person name="Papp T."/>
            <person name="Martin F.M."/>
            <person name="Miettinen O."/>
            <person name="Hibbett D.S."/>
            <person name="Nagy L.G."/>
        </authorList>
    </citation>
    <scope>NUCLEOTIDE SEQUENCE [LARGE SCALE GENOMIC DNA]</scope>
    <source>
        <strain evidence="10 11">OMC1185</strain>
    </source>
</reference>
<evidence type="ECO:0000313" key="11">
    <source>
        <dbReference type="Proteomes" id="UP000305948"/>
    </source>
</evidence>
<sequence>MASVSRLSRTASVSLKSLLTISLLVFLLALVSQARHPHASSTSNAFTGAHAFIPPSASDSRAPCPALNTLANHGYLPRDGKNITPGQLVSALKSAYGTTTPLAWVLTYGGYFLLRNPPPPTSLPHPSLSSLSPSSLSHFMHIAKSLPTMHKVLEPFDLADLALHNHIEHDASLAHSNAAPHDLYAPTATNATLLSQLFTFVTPNDTFTLSSIAKARVLREYQTGDTIDSFHAEVARGEVALVLGIFGTALTDIGNLDEAGGEGIPMELFESWFGENRLPAGWKPKHEQTLLGTVKISKALKDSMTKIGKDGVTEAPAPVGEKKEQRPAPIIISPLLNTTFASSSLESLLGFDSEYENLLNETKSDYDYVVDDIEEKIASSLPDDILFTHGSEVDDIEEKVSSSLMDNLLWAVEPFSE</sequence>
<dbReference type="EMBL" id="ML213520">
    <property type="protein sequence ID" value="TFK48241.1"/>
    <property type="molecule type" value="Genomic_DNA"/>
</dbReference>
<protein>
    <submittedName>
        <fullName evidence="10">Cloroperoxidase</fullName>
    </submittedName>
</protein>
<evidence type="ECO:0000259" key="9">
    <source>
        <dbReference type="PROSITE" id="PS51405"/>
    </source>
</evidence>
<dbReference type="AlphaFoldDB" id="A0A5C3N391"/>
<dbReference type="PROSITE" id="PS51405">
    <property type="entry name" value="HEME_HALOPEROXIDASE"/>
    <property type="match status" value="1"/>
</dbReference>
<comment type="similarity">
    <text evidence="7">Belongs to the chloroperoxidase family.</text>
</comment>
<dbReference type="InterPro" id="IPR000028">
    <property type="entry name" value="Chloroperoxidase"/>
</dbReference>
<dbReference type="STRING" id="5364.A0A5C3N391"/>
<name>A0A5C3N391_9AGAM</name>
<feature type="signal peptide" evidence="8">
    <location>
        <begin position="1"/>
        <end position="34"/>
    </location>
</feature>
<keyword evidence="11" id="KW-1185">Reference proteome</keyword>
<keyword evidence="2 10" id="KW-0575">Peroxidase</keyword>
<dbReference type="OrthoDB" id="407298at2759"/>
<evidence type="ECO:0000256" key="4">
    <source>
        <dbReference type="ARBA" id="ARBA00022723"/>
    </source>
</evidence>
<keyword evidence="6" id="KW-0408">Iron</keyword>
<dbReference type="PANTHER" id="PTHR33577:SF9">
    <property type="entry name" value="PEROXIDASE STCC"/>
    <property type="match status" value="1"/>
</dbReference>
<dbReference type="Gene3D" id="1.10.489.10">
    <property type="entry name" value="Chloroperoxidase-like"/>
    <property type="match status" value="1"/>
</dbReference>
<dbReference type="Proteomes" id="UP000305948">
    <property type="component" value="Unassembled WGS sequence"/>
</dbReference>